<evidence type="ECO:0000259" key="2">
    <source>
        <dbReference type="Pfam" id="PF04734"/>
    </source>
</evidence>
<keyword evidence="4" id="KW-1185">Reference proteome</keyword>
<accession>A0ABS9BQF7</accession>
<dbReference type="EMBL" id="JAKEVZ010000001">
    <property type="protein sequence ID" value="MCF1749570.1"/>
    <property type="molecule type" value="Genomic_DNA"/>
</dbReference>
<keyword evidence="1" id="KW-0812">Transmembrane</keyword>
<reference evidence="3 4" key="1">
    <citation type="submission" date="2022-01" db="EMBL/GenBank/DDBJ databases">
        <title>Mariniradius saccharolyticus sp. nov., isolated from sediment of a river.</title>
        <authorList>
            <person name="Liu H."/>
        </authorList>
    </citation>
    <scope>NUCLEOTIDE SEQUENCE [LARGE SCALE GENOMIC DNA]</scope>
    <source>
        <strain evidence="3 4">RY-2</strain>
    </source>
</reference>
<dbReference type="InterPro" id="IPR031329">
    <property type="entry name" value="NEUT/ALK_ceramidase_N"/>
</dbReference>
<gene>
    <name evidence="3" type="ORF">L0U89_00690</name>
</gene>
<dbReference type="RefSeq" id="WP_234859759.1">
    <property type="nucleotide sequence ID" value="NZ_JAKEVZ010000001.1"/>
</dbReference>
<feature type="transmembrane region" description="Helical" evidence="1">
    <location>
        <begin position="13"/>
        <end position="30"/>
    </location>
</feature>
<keyword evidence="1" id="KW-0472">Membrane</keyword>
<keyword evidence="1" id="KW-1133">Transmembrane helix</keyword>
<name>A0ABS9BQF7_9BACT</name>
<evidence type="ECO:0000313" key="4">
    <source>
        <dbReference type="Proteomes" id="UP001201449"/>
    </source>
</evidence>
<sequence>MTTTSLPKNIFKVFAWVVGVLVVLALLFFTRVDRKDYRLEEYYLHTMGHLDTLNLHTTVGNAWLAGWSKVNSTPQTPAKLLGYRPRGRYDFVQDSSYIRSLIVGNGRQKVAFVNYELMIVHPYLQERVLSRLEELHFPVDMVYFTATHTHSGLGGFIPGLMGKLALGSFDKNVVQLLEDRTLHSLQMALSNMDTVSVHFRKVSTDSLVANRLIEGNPIDPYARQLILEKRNGSKGLMTTFSAHPTILHPKFIGLSGDYPHYFNDRLEKAGFDFSLFAAGTVGSMRPLSTGDQPEDVQAFADELAGQLSENAGQVFLESSQRMKWAVLPVQLRKAHFRLGKNVRVRPWIFNQLLGETNAHFDLVLLGNVLMIGSSGEISGEMMEAWETFALENGLNLIVTCFNGGYIGYITPDDYYDMELYETRDMNWFGPYNGAYFDEIIRKSISRMAQD</sequence>
<dbReference type="Proteomes" id="UP001201449">
    <property type="component" value="Unassembled WGS sequence"/>
</dbReference>
<evidence type="ECO:0000313" key="3">
    <source>
        <dbReference type="EMBL" id="MCF1749570.1"/>
    </source>
</evidence>
<protein>
    <submittedName>
        <fullName evidence="3">Neutral/alkaline non-lysosomal ceramidase N-terminal domain-containing protein</fullName>
    </submittedName>
</protein>
<proteinExistence type="predicted"/>
<organism evidence="3 4">
    <name type="scientific">Mariniradius sediminis</name>
    <dbReference type="NCBI Taxonomy" id="2909237"/>
    <lineage>
        <taxon>Bacteria</taxon>
        <taxon>Pseudomonadati</taxon>
        <taxon>Bacteroidota</taxon>
        <taxon>Cytophagia</taxon>
        <taxon>Cytophagales</taxon>
        <taxon>Cyclobacteriaceae</taxon>
        <taxon>Mariniradius</taxon>
    </lineage>
</organism>
<feature type="domain" description="Neutral/alkaline non-lysosomal ceramidase N-terminal" evidence="2">
    <location>
        <begin position="94"/>
        <end position="310"/>
    </location>
</feature>
<comment type="caution">
    <text evidence="3">The sequence shown here is derived from an EMBL/GenBank/DDBJ whole genome shotgun (WGS) entry which is preliminary data.</text>
</comment>
<evidence type="ECO:0000256" key="1">
    <source>
        <dbReference type="SAM" id="Phobius"/>
    </source>
</evidence>
<dbReference type="Pfam" id="PF04734">
    <property type="entry name" value="Ceramidase_alk"/>
    <property type="match status" value="1"/>
</dbReference>